<dbReference type="Proteomes" id="UP001242045">
    <property type="component" value="Unassembled WGS sequence"/>
</dbReference>
<reference evidence="5" key="1">
    <citation type="submission" date="2023-07" db="EMBL/GenBank/DDBJ databases">
        <title>Sorghum-associated microbial communities from plants grown in Nebraska, USA.</title>
        <authorList>
            <person name="Schachtman D."/>
        </authorList>
    </citation>
    <scope>NUCLEOTIDE SEQUENCE</scope>
    <source>
        <strain evidence="5">DS3754</strain>
    </source>
</reference>
<keyword evidence="4" id="KW-0472">Membrane</keyword>
<accession>A0AAW8D5N7</accession>
<sequence>MSEKSKVVHTIVVAGATLVAASPFLMGFLQKWESGKTRVLVVYADKVAGGLPTVCNGLTRHVTSTPIIVGERWSEEKCEAEERTAVAGVQQRLALCFKLPPPQMVFDMASSHAWNNGAPATCGSGAMAAWNRGEWHRGCQRIARGDDGRVVWSFVREGKNADGSPRYKFVQGLANRRADEAQTCSEVL</sequence>
<dbReference type="EMBL" id="JAUSRD010000012">
    <property type="protein sequence ID" value="MDP9895368.1"/>
    <property type="molecule type" value="Genomic_DNA"/>
</dbReference>
<name>A0AAW8D5N7_9BURK</name>
<comment type="caution">
    <text evidence="5">The sequence shown here is derived from an EMBL/GenBank/DDBJ whole genome shotgun (WGS) entry which is preliminary data.</text>
</comment>
<dbReference type="PANTHER" id="PTHR38107">
    <property type="match status" value="1"/>
</dbReference>
<keyword evidence="2 3" id="KW-0081">Bacteriolytic enzyme</keyword>
<dbReference type="SUPFAM" id="SSF53955">
    <property type="entry name" value="Lysozyme-like"/>
    <property type="match status" value="1"/>
</dbReference>
<dbReference type="GO" id="GO:0031640">
    <property type="term" value="P:killing of cells of another organism"/>
    <property type="evidence" value="ECO:0007669"/>
    <property type="project" value="UniProtKB-KW"/>
</dbReference>
<dbReference type="GO" id="GO:0016998">
    <property type="term" value="P:cell wall macromolecule catabolic process"/>
    <property type="evidence" value="ECO:0007669"/>
    <property type="project" value="InterPro"/>
</dbReference>
<gene>
    <name evidence="5" type="ORF">J2W31_004493</name>
</gene>
<keyword evidence="4" id="KW-1133">Transmembrane helix</keyword>
<proteinExistence type="inferred from homology"/>
<dbReference type="EC" id="3.2.1.17" evidence="3"/>
<evidence type="ECO:0000256" key="2">
    <source>
        <dbReference type="ARBA" id="ARBA00022638"/>
    </source>
</evidence>
<dbReference type="InterPro" id="IPR023346">
    <property type="entry name" value="Lysozyme-like_dom_sf"/>
</dbReference>
<dbReference type="GO" id="GO:0042742">
    <property type="term" value="P:defense response to bacterium"/>
    <property type="evidence" value="ECO:0007669"/>
    <property type="project" value="UniProtKB-KW"/>
</dbReference>
<keyword evidence="1 3" id="KW-0929">Antimicrobial</keyword>
<dbReference type="PANTHER" id="PTHR38107:SF3">
    <property type="entry name" value="LYSOZYME RRRD-RELATED"/>
    <property type="match status" value="1"/>
</dbReference>
<dbReference type="AlphaFoldDB" id="A0AAW8D5N7"/>
<dbReference type="Gene3D" id="1.10.530.40">
    <property type="match status" value="1"/>
</dbReference>
<evidence type="ECO:0000313" key="6">
    <source>
        <dbReference type="Proteomes" id="UP001242045"/>
    </source>
</evidence>
<keyword evidence="3" id="KW-0378">Hydrolase</keyword>
<keyword evidence="3" id="KW-0326">Glycosidase</keyword>
<dbReference type="RefSeq" id="WP_307686079.1">
    <property type="nucleotide sequence ID" value="NZ_JAUSRD010000012.1"/>
</dbReference>
<evidence type="ECO:0000256" key="3">
    <source>
        <dbReference type="RuleBase" id="RU003788"/>
    </source>
</evidence>
<dbReference type="InterPro" id="IPR002196">
    <property type="entry name" value="Glyco_hydro_24"/>
</dbReference>
<dbReference type="GO" id="GO:0009253">
    <property type="term" value="P:peptidoglycan catabolic process"/>
    <property type="evidence" value="ECO:0007669"/>
    <property type="project" value="InterPro"/>
</dbReference>
<dbReference type="InterPro" id="IPR023347">
    <property type="entry name" value="Lysozyme_dom_sf"/>
</dbReference>
<dbReference type="Pfam" id="PF00959">
    <property type="entry name" value="Phage_lysozyme"/>
    <property type="match status" value="1"/>
</dbReference>
<feature type="transmembrane region" description="Helical" evidence="4">
    <location>
        <begin position="6"/>
        <end position="29"/>
    </location>
</feature>
<dbReference type="GO" id="GO:0003796">
    <property type="term" value="F:lysozyme activity"/>
    <property type="evidence" value="ECO:0007669"/>
    <property type="project" value="UniProtKB-EC"/>
</dbReference>
<evidence type="ECO:0000256" key="1">
    <source>
        <dbReference type="ARBA" id="ARBA00022529"/>
    </source>
</evidence>
<keyword evidence="4" id="KW-0812">Transmembrane</keyword>
<evidence type="ECO:0000256" key="4">
    <source>
        <dbReference type="SAM" id="Phobius"/>
    </source>
</evidence>
<organism evidence="5 6">
    <name type="scientific">Variovorax boronicumulans</name>
    <dbReference type="NCBI Taxonomy" id="436515"/>
    <lineage>
        <taxon>Bacteria</taxon>
        <taxon>Pseudomonadati</taxon>
        <taxon>Pseudomonadota</taxon>
        <taxon>Betaproteobacteria</taxon>
        <taxon>Burkholderiales</taxon>
        <taxon>Comamonadaceae</taxon>
        <taxon>Variovorax</taxon>
    </lineage>
</organism>
<protein>
    <recommendedName>
        <fullName evidence="3">Lysozyme</fullName>
        <ecNumber evidence="3">3.2.1.17</ecNumber>
    </recommendedName>
</protein>
<evidence type="ECO:0000313" key="5">
    <source>
        <dbReference type="EMBL" id="MDP9895368.1"/>
    </source>
</evidence>
<comment type="similarity">
    <text evidence="3">Belongs to the glycosyl hydrolase 24 family.</text>
</comment>
<dbReference type="InterPro" id="IPR051018">
    <property type="entry name" value="Bacteriophage_GH24"/>
</dbReference>
<comment type="catalytic activity">
    <reaction evidence="3">
        <text>Hydrolysis of (1-&gt;4)-beta-linkages between N-acetylmuramic acid and N-acetyl-D-glucosamine residues in a peptidoglycan and between N-acetyl-D-glucosamine residues in chitodextrins.</text>
        <dbReference type="EC" id="3.2.1.17"/>
    </reaction>
</comment>